<reference evidence="8 9" key="1">
    <citation type="submission" date="2018-06" db="EMBL/GenBank/DDBJ databases">
        <title>Genomic Encyclopedia of Archaeal and Bacterial Type Strains, Phase II (KMG-II): from individual species to whole genera.</title>
        <authorList>
            <person name="Goeker M."/>
        </authorList>
    </citation>
    <scope>NUCLEOTIDE SEQUENCE [LARGE SCALE GENOMIC DNA]</scope>
    <source>
        <strain evidence="8 9">DSM 23446</strain>
    </source>
</reference>
<dbReference type="SUPFAM" id="SSF49299">
    <property type="entry name" value="PKD domain"/>
    <property type="match status" value="1"/>
</dbReference>
<proteinExistence type="inferred from homology"/>
<dbReference type="InterPro" id="IPR015500">
    <property type="entry name" value="Peptidase_S8_subtilisin-rel"/>
</dbReference>
<dbReference type="InterPro" id="IPR036852">
    <property type="entry name" value="Peptidase_S8/S53_dom_sf"/>
</dbReference>
<keyword evidence="9" id="KW-1185">Reference proteome</keyword>
<feature type="compositionally biased region" description="Basic and acidic residues" evidence="6">
    <location>
        <begin position="272"/>
        <end position="283"/>
    </location>
</feature>
<dbReference type="InterPro" id="IPR023828">
    <property type="entry name" value="Peptidase_S8_Ser-AS"/>
</dbReference>
<feature type="region of interest" description="Disordered" evidence="6">
    <location>
        <begin position="272"/>
        <end position="292"/>
    </location>
</feature>
<dbReference type="InterPro" id="IPR013783">
    <property type="entry name" value="Ig-like_fold"/>
</dbReference>
<dbReference type="Pfam" id="PF18962">
    <property type="entry name" value="Por_Secre_tail"/>
    <property type="match status" value="1"/>
</dbReference>
<dbReference type="Gene3D" id="2.60.120.380">
    <property type="match status" value="1"/>
</dbReference>
<dbReference type="CDD" id="cd00146">
    <property type="entry name" value="PKD"/>
    <property type="match status" value="1"/>
</dbReference>
<dbReference type="InterPro" id="IPR026444">
    <property type="entry name" value="Secre_tail"/>
</dbReference>
<dbReference type="SUPFAM" id="SSF52743">
    <property type="entry name" value="Subtilisin-like"/>
    <property type="match status" value="1"/>
</dbReference>
<dbReference type="PANTHER" id="PTHR43399">
    <property type="entry name" value="SUBTILISIN-RELATED"/>
    <property type="match status" value="1"/>
</dbReference>
<dbReference type="InterPro" id="IPR008979">
    <property type="entry name" value="Galactose-bd-like_sf"/>
</dbReference>
<comment type="caution">
    <text evidence="5">Lacks conserved residue(s) required for the propagation of feature annotation.</text>
</comment>
<dbReference type="PROSITE" id="PS50093">
    <property type="entry name" value="PKD"/>
    <property type="match status" value="1"/>
</dbReference>
<organism evidence="8 9">
    <name type="scientific">Algoriphagus yeomjeoni</name>
    <dbReference type="NCBI Taxonomy" id="291403"/>
    <lineage>
        <taxon>Bacteria</taxon>
        <taxon>Pseudomonadati</taxon>
        <taxon>Bacteroidota</taxon>
        <taxon>Cytophagia</taxon>
        <taxon>Cytophagales</taxon>
        <taxon>Cyclobacteriaceae</taxon>
        <taxon>Algoriphagus</taxon>
    </lineage>
</organism>
<comment type="similarity">
    <text evidence="1 5">Belongs to the peptidase S8 family.</text>
</comment>
<dbReference type="PRINTS" id="PR00723">
    <property type="entry name" value="SUBTILISIN"/>
</dbReference>
<evidence type="ECO:0000313" key="8">
    <source>
        <dbReference type="EMBL" id="RAI90247.1"/>
    </source>
</evidence>
<dbReference type="InterPro" id="IPR000209">
    <property type="entry name" value="Peptidase_S8/S53_dom"/>
</dbReference>
<evidence type="ECO:0000256" key="4">
    <source>
        <dbReference type="ARBA" id="ARBA00022825"/>
    </source>
</evidence>
<dbReference type="NCBIfam" id="TIGR04183">
    <property type="entry name" value="Por_Secre_tail"/>
    <property type="match status" value="1"/>
</dbReference>
<evidence type="ECO:0000256" key="1">
    <source>
        <dbReference type="ARBA" id="ARBA00011073"/>
    </source>
</evidence>
<dbReference type="SMART" id="SM00089">
    <property type="entry name" value="PKD"/>
    <property type="match status" value="1"/>
</dbReference>
<dbReference type="Proteomes" id="UP000249610">
    <property type="component" value="Unassembled WGS sequence"/>
</dbReference>
<name>A0A327PFL6_9BACT</name>
<keyword evidence="3" id="KW-0378">Hydrolase</keyword>
<dbReference type="Pfam" id="PF00082">
    <property type="entry name" value="Peptidase_S8"/>
    <property type="match status" value="1"/>
</dbReference>
<dbReference type="AlphaFoldDB" id="A0A327PFL6"/>
<evidence type="ECO:0000259" key="7">
    <source>
        <dbReference type="PROSITE" id="PS50093"/>
    </source>
</evidence>
<sequence length="1150" mass="124158">MRSIFVVLLLGLSIAFVKAQQVVNTPSLLEERNVISRDFNLNFPSFFLNKEALKQKASQLGIPYLLKLQDGQVAELNYFDESNAPVYYTTFNTRAAITTSTNALQQGGSLAVNLSGKGMTVGIYDQTRPKADHIEFQDRLTQIDGSTETISNHATHVAGTIMAAGINANAKGMANESTGWAFNWESDLSKMNLNAYDPITKTNGHLVSNHSYGIVVGWFRNASNAWVWSGNASVDPDEDYRFGFYSSKSRGIDELAFAKPYYTIVWAAGNDRSDSGDGTRDPDGPDDTIGPEGVAKNVITVGAVSNINEYTGPQDVAISSFSSVGPVDDGRIKPDVVGMGVSVFSTAIANGGTTDSYASLSGTSMASPNVTGSLLLLQQLFAQRNAGRYMWASTLKALMINTTKEAGNNPGPDYVYGWGLLNTKGAAEIILNENGSSDVIREESLEQGAIFENEFVSDGVQPIRITIAWTDPAGNPASPSVNPQNLMLVNDLDLRIIDEEGKTYFPYTLNPAVRLSAIAETDKDNFRDNVEQIYIPNPKPQRYKVSVTHKDELINGVQDFSYVMKAGTADGAAETLYWIGNSGGNWNNPSNWSTTSNGSAADKIPSLGTRVVFEGAAANSLVVNFPADANAFSINLFGSQSVSMNLSGNDIAVSNGFRVSNQLTEIKNGRIVFINPTINDQLVELGKTMFENVELNFQSGNWQLLQAENLDEVSVSNANLKIAIPRLSLNSLSLTSSSEISGVFQEIEFKTVLSISNNSTVKEGIDIEFSGESGLFENNSSGDFSKLIIGSGELNVSSDGFRNLEILNGKMIQTAPSIQVEGLTLGAGSQLDLNQSGEIAVLNTITVDATSTSNAELTSSDRGTLIHDEYKKYCFENLNISNVDLEGSAIINLGSNASLTNSAGWLAQNCDEVLFANFVSSFTCVGAASEFENLSEGSISEYLWDFGGVGTSTEVDPIFVFDQPGDYLITLTITNASGSTEFDQLVTVVENDLLKPNIVVNGNVLTSQQSGSSYQWYLNDVKLEGATNRSFEATSDGRYQVAIFDDACNRISEPTVISAIPDNESELSRFGVFVGPIPTTDKLNVTISNNYRGNVAVQLIDLSGRIYVSQSANKSDDELNFELLMTGPSGLYILKINTNNLTLNKKVIKN</sequence>
<dbReference type="PANTHER" id="PTHR43399:SF4">
    <property type="entry name" value="CELL WALL-ASSOCIATED PROTEASE"/>
    <property type="match status" value="1"/>
</dbReference>
<comment type="caution">
    <text evidence="8">The sequence shown here is derived from an EMBL/GenBank/DDBJ whole genome shotgun (WGS) entry which is preliminary data.</text>
</comment>
<keyword evidence="4" id="KW-0720">Serine protease</keyword>
<dbReference type="InterPro" id="IPR000601">
    <property type="entry name" value="PKD_dom"/>
</dbReference>
<evidence type="ECO:0000256" key="6">
    <source>
        <dbReference type="SAM" id="MobiDB-lite"/>
    </source>
</evidence>
<evidence type="ECO:0000313" key="9">
    <source>
        <dbReference type="Proteomes" id="UP000249610"/>
    </source>
</evidence>
<dbReference type="InterPro" id="IPR051048">
    <property type="entry name" value="Peptidase_S8/S53_subtilisin"/>
</dbReference>
<dbReference type="EMBL" id="QLLK01000005">
    <property type="protein sequence ID" value="RAI90247.1"/>
    <property type="molecule type" value="Genomic_DNA"/>
</dbReference>
<gene>
    <name evidence="8" type="ORF">LV83_02259</name>
</gene>
<dbReference type="GO" id="GO:0004252">
    <property type="term" value="F:serine-type endopeptidase activity"/>
    <property type="evidence" value="ECO:0007669"/>
    <property type="project" value="InterPro"/>
</dbReference>
<feature type="domain" description="PKD" evidence="7">
    <location>
        <begin position="931"/>
        <end position="980"/>
    </location>
</feature>
<dbReference type="Gene3D" id="3.40.50.200">
    <property type="entry name" value="Peptidase S8/S53 domain"/>
    <property type="match status" value="1"/>
</dbReference>
<dbReference type="CDD" id="cd04842">
    <property type="entry name" value="Peptidases_S8_Kp43_protease"/>
    <property type="match status" value="1"/>
</dbReference>
<dbReference type="InterPro" id="IPR022409">
    <property type="entry name" value="PKD/Chitinase_dom"/>
</dbReference>
<dbReference type="GO" id="GO:0006508">
    <property type="term" value="P:proteolysis"/>
    <property type="evidence" value="ECO:0007669"/>
    <property type="project" value="UniProtKB-KW"/>
</dbReference>
<dbReference type="PROSITE" id="PS00138">
    <property type="entry name" value="SUBTILASE_SER"/>
    <property type="match status" value="1"/>
</dbReference>
<keyword evidence="2" id="KW-0645">Protease</keyword>
<dbReference type="InterPro" id="IPR034058">
    <property type="entry name" value="TagA/B/C/D_pept_dom"/>
</dbReference>
<accession>A0A327PFL6</accession>
<dbReference type="InterPro" id="IPR035986">
    <property type="entry name" value="PKD_dom_sf"/>
</dbReference>
<dbReference type="PROSITE" id="PS51892">
    <property type="entry name" value="SUBTILASE"/>
    <property type="match status" value="1"/>
</dbReference>
<evidence type="ECO:0000256" key="5">
    <source>
        <dbReference type="PROSITE-ProRule" id="PRU01240"/>
    </source>
</evidence>
<evidence type="ECO:0000256" key="3">
    <source>
        <dbReference type="ARBA" id="ARBA00022801"/>
    </source>
</evidence>
<dbReference type="SUPFAM" id="SSF49785">
    <property type="entry name" value="Galactose-binding domain-like"/>
    <property type="match status" value="1"/>
</dbReference>
<evidence type="ECO:0000256" key="2">
    <source>
        <dbReference type="ARBA" id="ARBA00022670"/>
    </source>
</evidence>
<protein>
    <submittedName>
        <fullName evidence="8">Putative secreted protein (Por secretion system target)</fullName>
    </submittedName>
</protein>
<dbReference type="Pfam" id="PF18911">
    <property type="entry name" value="PKD_4"/>
    <property type="match status" value="1"/>
</dbReference>
<dbReference type="Gene3D" id="2.60.40.10">
    <property type="entry name" value="Immunoglobulins"/>
    <property type="match status" value="1"/>
</dbReference>